<evidence type="ECO:0000313" key="10">
    <source>
        <dbReference type="Proteomes" id="UP000634667"/>
    </source>
</evidence>
<dbReference type="CDD" id="cd06225">
    <property type="entry name" value="HAMP"/>
    <property type="match status" value="1"/>
</dbReference>
<reference evidence="10" key="1">
    <citation type="journal article" date="2019" name="Int. J. Syst. Evol. Microbiol.">
        <title>The Global Catalogue of Microorganisms (GCM) 10K type strain sequencing project: providing services to taxonomists for standard genome sequencing and annotation.</title>
        <authorList>
            <consortium name="The Broad Institute Genomics Platform"/>
            <consortium name="The Broad Institute Genome Sequencing Center for Infectious Disease"/>
            <person name="Wu L."/>
            <person name="Ma J."/>
        </authorList>
    </citation>
    <scope>NUCLEOTIDE SEQUENCE [LARGE SCALE GENOMIC DNA]</scope>
    <source>
        <strain evidence="10">KCTC 23723</strain>
    </source>
</reference>
<comment type="similarity">
    <text evidence="3">Belongs to the methyl-accepting chemotaxis (MCP) protein family.</text>
</comment>
<dbReference type="Pfam" id="PF12729">
    <property type="entry name" value="4HB_MCP_1"/>
    <property type="match status" value="1"/>
</dbReference>
<feature type="transmembrane region" description="Helical" evidence="6">
    <location>
        <begin position="325"/>
        <end position="347"/>
    </location>
</feature>
<dbReference type="InterPro" id="IPR003660">
    <property type="entry name" value="HAMP_dom"/>
</dbReference>
<evidence type="ECO:0000313" key="9">
    <source>
        <dbReference type="EMBL" id="GGW51991.1"/>
    </source>
</evidence>
<feature type="coiled-coil region" evidence="5">
    <location>
        <begin position="71"/>
        <end position="98"/>
    </location>
</feature>
<evidence type="ECO:0000256" key="2">
    <source>
        <dbReference type="ARBA" id="ARBA00023224"/>
    </source>
</evidence>
<dbReference type="PROSITE" id="PS50885">
    <property type="entry name" value="HAMP"/>
    <property type="match status" value="1"/>
</dbReference>
<feature type="coiled-coil region" evidence="5">
    <location>
        <begin position="267"/>
        <end position="294"/>
    </location>
</feature>
<evidence type="ECO:0000259" key="7">
    <source>
        <dbReference type="PROSITE" id="PS50111"/>
    </source>
</evidence>
<proteinExistence type="inferred from homology"/>
<keyword evidence="5" id="KW-0175">Coiled coil</keyword>
<dbReference type="Proteomes" id="UP000634667">
    <property type="component" value="Unassembled WGS sequence"/>
</dbReference>
<organism evidence="9 10">
    <name type="scientific">Alishewanella tabrizica</name>
    <dbReference type="NCBI Taxonomy" id="671278"/>
    <lineage>
        <taxon>Bacteria</taxon>
        <taxon>Pseudomonadati</taxon>
        <taxon>Pseudomonadota</taxon>
        <taxon>Gammaproteobacteria</taxon>
        <taxon>Alteromonadales</taxon>
        <taxon>Alteromonadaceae</taxon>
        <taxon>Alishewanella</taxon>
    </lineage>
</organism>
<dbReference type="PANTHER" id="PTHR32089">
    <property type="entry name" value="METHYL-ACCEPTING CHEMOTAXIS PROTEIN MCPB"/>
    <property type="match status" value="1"/>
</dbReference>
<dbReference type="RefSeq" id="WP_189480157.1">
    <property type="nucleotide sequence ID" value="NZ_BMYR01000002.1"/>
</dbReference>
<dbReference type="Gene3D" id="1.10.287.950">
    <property type="entry name" value="Methyl-accepting chemotaxis protein"/>
    <property type="match status" value="1"/>
</dbReference>
<feature type="domain" description="HAMP" evidence="8">
    <location>
        <begin position="344"/>
        <end position="396"/>
    </location>
</feature>
<keyword evidence="6" id="KW-0472">Membrane</keyword>
<dbReference type="Pfam" id="PF00015">
    <property type="entry name" value="MCPsignal"/>
    <property type="match status" value="1"/>
</dbReference>
<evidence type="ECO:0000256" key="6">
    <source>
        <dbReference type="SAM" id="Phobius"/>
    </source>
</evidence>
<comment type="caution">
    <text evidence="9">The sequence shown here is derived from an EMBL/GenBank/DDBJ whole genome shotgun (WGS) entry which is preliminary data.</text>
</comment>
<keyword evidence="6" id="KW-1133">Transmembrane helix</keyword>
<evidence type="ECO:0000256" key="1">
    <source>
        <dbReference type="ARBA" id="ARBA00004370"/>
    </source>
</evidence>
<evidence type="ECO:0000256" key="4">
    <source>
        <dbReference type="PROSITE-ProRule" id="PRU00284"/>
    </source>
</evidence>
<accession>A0ABQ2WF83</accession>
<dbReference type="SUPFAM" id="SSF58104">
    <property type="entry name" value="Methyl-accepting chemotaxis protein (MCP) signaling domain"/>
    <property type="match status" value="1"/>
</dbReference>
<gene>
    <name evidence="9" type="ORF">GCM10008111_04900</name>
</gene>
<keyword evidence="10" id="KW-1185">Reference proteome</keyword>
<dbReference type="InterPro" id="IPR024478">
    <property type="entry name" value="HlyB_4HB_MCP"/>
</dbReference>
<feature type="domain" description="Methyl-accepting transducer" evidence="7">
    <location>
        <begin position="401"/>
        <end position="637"/>
    </location>
</feature>
<dbReference type="PROSITE" id="PS50111">
    <property type="entry name" value="CHEMOTAXIS_TRANSDUC_2"/>
    <property type="match status" value="1"/>
</dbReference>
<evidence type="ECO:0000259" key="8">
    <source>
        <dbReference type="PROSITE" id="PS50885"/>
    </source>
</evidence>
<dbReference type="EMBL" id="BMYR01000002">
    <property type="protein sequence ID" value="GGW51991.1"/>
    <property type="molecule type" value="Genomic_DNA"/>
</dbReference>
<name>A0ABQ2WF83_9ALTE</name>
<protein>
    <submittedName>
        <fullName evidence="9">Methyl-accepting chemotaxis protein</fullName>
    </submittedName>
</protein>
<keyword evidence="2 4" id="KW-0807">Transducer</keyword>
<sequence>MTLTVAHKVSIGFGFITLLLLIASISALGSFSSITTANTQVNELAVPAQQQSNLAQIELLQLARLTASGFTAEQAADIERAQQNFKQQQQQFTTLLQSLNQLALDRELKQKLDTAAAHVTGYMQATEQMFNARLQSLTFSVQLNTELTNMEGLLDETGAALIELSELALPRNQQTAEIIAGTAARIDGQLVGLVNTLREIAGYNDVSQFERNKDNISFAISDMQVNVDYLSQLAANIDTDGLWQSFAEQWQLLNDQLATDDNIVQLKAKQLSELQQARNALNTAEQQVELALQQLGQVVTAADQQFTSLQQEASSALSSGSTRTWGIMFVLILLAGATAYFTINAMLRPLAGINHILGYIAQGDLTRKLHIKQQDEFGNLSEKVNSLINALSGLLTNIQQNAAALSRTSAQSSQAAGDINQSLHLQQEQISSVDRITEQLAHNTQTVASQAAEAGEAMQQAMQQSQQISQLASDNNSRITKLAQQLINTSSLMTKVNDESTNIGGILTTISAIAEQTNLLALNAAIEAARAGEQGRGFAVVADEVRSLAGRTQQATSEIRAMIEHLQQQSRQAVNAALAGKTDAEACVLTMTELVQALTQVTQAISATLHISAAVNQASSGQLQLGQAINDRMHHMVGLAQDSAKQAEQTLLYSDEVAQLAEQLQAAAAQFKI</sequence>
<evidence type="ECO:0000256" key="3">
    <source>
        <dbReference type="ARBA" id="ARBA00029447"/>
    </source>
</evidence>
<dbReference type="InterPro" id="IPR004089">
    <property type="entry name" value="MCPsignal_dom"/>
</dbReference>
<comment type="subcellular location">
    <subcellularLocation>
        <location evidence="1">Membrane</location>
    </subcellularLocation>
</comment>
<evidence type="ECO:0000256" key="5">
    <source>
        <dbReference type="SAM" id="Coils"/>
    </source>
</evidence>
<dbReference type="PANTHER" id="PTHR32089:SF70">
    <property type="entry name" value="ENERGY TAXIS MODULATING METHYL ACCEPTING SENSORY TRANSDUCER"/>
    <property type="match status" value="1"/>
</dbReference>
<keyword evidence="6" id="KW-0812">Transmembrane</keyword>
<dbReference type="SMART" id="SM00283">
    <property type="entry name" value="MA"/>
    <property type="match status" value="1"/>
</dbReference>